<keyword evidence="4 8" id="KW-0378">Hydrolase</keyword>
<sequence length="191" mass="22465">MKVKEIENNLSKMLKKTRYEHVLRVRDKAIELAKLYNQDSAKIELAALLHDCAKNNEEMYLDKYKKEFEELRELRGKNSDMDNPKLLHCYLGRIVANKEYGVNDEEILDAIEFHTTGRTNMTDFEKIIYLADKTEDKRDYDDVDEIRRLSKINLNKAIVKSLDDTIKYLIEGEREISITSVNVRNYLLKGV</sequence>
<dbReference type="GO" id="GO:0046872">
    <property type="term" value="F:metal ion binding"/>
    <property type="evidence" value="ECO:0007669"/>
    <property type="project" value="UniProtKB-KW"/>
</dbReference>
<dbReference type="InterPro" id="IPR051094">
    <property type="entry name" value="Diverse_Catalytic_Enzymes"/>
</dbReference>
<dbReference type="SMART" id="SM00471">
    <property type="entry name" value="HDc"/>
    <property type="match status" value="1"/>
</dbReference>
<dbReference type="InterPro" id="IPR003607">
    <property type="entry name" value="HD/PDEase_dom"/>
</dbReference>
<accession>A0A233V7X5</accession>
<dbReference type="EC" id="3.6.1.41" evidence="1"/>
<evidence type="ECO:0000256" key="2">
    <source>
        <dbReference type="ARBA" id="ARBA00022723"/>
    </source>
</evidence>
<protein>
    <recommendedName>
        <fullName evidence="1">bis(5'-nucleosyl)-tetraphosphatase (symmetrical)</fullName>
        <ecNumber evidence="1">3.6.1.41</ecNumber>
    </recommendedName>
</protein>
<dbReference type="PANTHER" id="PTHR35795">
    <property type="entry name" value="SLR1885 PROTEIN"/>
    <property type="match status" value="1"/>
</dbReference>
<keyword evidence="3" id="KW-0547">Nucleotide-binding</keyword>
<keyword evidence="2" id="KW-0479">Metal-binding</keyword>
<dbReference type="AlphaFoldDB" id="A0A233V7X5"/>
<dbReference type="GO" id="GO:0000166">
    <property type="term" value="F:nucleotide binding"/>
    <property type="evidence" value="ECO:0007669"/>
    <property type="project" value="UniProtKB-KW"/>
</dbReference>
<evidence type="ECO:0000259" key="7">
    <source>
        <dbReference type="PROSITE" id="PS51831"/>
    </source>
</evidence>
<dbReference type="NCBIfam" id="TIGR00488">
    <property type="entry name" value="bis(5'-nucleosyl)-tetraphosphatase (symmetrical) YqeK"/>
    <property type="match status" value="1"/>
</dbReference>
<dbReference type="Pfam" id="PF01966">
    <property type="entry name" value="HD"/>
    <property type="match status" value="1"/>
</dbReference>
<comment type="catalytic activity">
    <reaction evidence="6">
        <text>P(1),P(4)-bis(5'-adenosyl) tetraphosphate + H2O = 2 ADP + 2 H(+)</text>
        <dbReference type="Rhea" id="RHEA:24252"/>
        <dbReference type="ChEBI" id="CHEBI:15377"/>
        <dbReference type="ChEBI" id="CHEBI:15378"/>
        <dbReference type="ChEBI" id="CHEBI:58141"/>
        <dbReference type="ChEBI" id="CHEBI:456216"/>
        <dbReference type="EC" id="3.6.1.41"/>
    </reaction>
</comment>
<dbReference type="PANTHER" id="PTHR35795:SF1">
    <property type="entry name" value="BIS(5'-NUCLEOSYL)-TETRAPHOSPHATASE, SYMMETRICAL"/>
    <property type="match status" value="1"/>
</dbReference>
<feature type="domain" description="HD" evidence="7">
    <location>
        <begin position="18"/>
        <end position="137"/>
    </location>
</feature>
<name>A0A233V7X5_FINMA</name>
<dbReference type="Proteomes" id="UP000215413">
    <property type="component" value="Unassembled WGS sequence"/>
</dbReference>
<organism evidence="8 9">
    <name type="scientific">Finegoldia magna</name>
    <name type="common">Peptostreptococcus magnus</name>
    <dbReference type="NCBI Taxonomy" id="1260"/>
    <lineage>
        <taxon>Bacteria</taxon>
        <taxon>Bacillati</taxon>
        <taxon>Bacillota</taxon>
        <taxon>Tissierellia</taxon>
        <taxon>Tissierellales</taxon>
        <taxon>Peptoniphilaceae</taxon>
        <taxon>Finegoldia</taxon>
    </lineage>
</organism>
<evidence type="ECO:0000256" key="1">
    <source>
        <dbReference type="ARBA" id="ARBA00012506"/>
    </source>
</evidence>
<evidence type="ECO:0000256" key="3">
    <source>
        <dbReference type="ARBA" id="ARBA00022741"/>
    </source>
</evidence>
<dbReference type="RefSeq" id="WP_094205330.1">
    <property type="nucleotide sequence ID" value="NZ_NDYC01000010.1"/>
</dbReference>
<evidence type="ECO:0000313" key="9">
    <source>
        <dbReference type="Proteomes" id="UP000215413"/>
    </source>
</evidence>
<reference evidence="9" key="1">
    <citation type="submission" date="2017-04" db="EMBL/GenBank/DDBJ databases">
        <title>Finegoldia magna isolated from orthopedic joint implant-associated infections.</title>
        <authorList>
            <person name="Bjorklund S."/>
            <person name="Bruggemann H."/>
            <person name="Jensen A."/>
            <person name="Hellmark B."/>
            <person name="Soderquist B."/>
        </authorList>
    </citation>
    <scope>NUCLEOTIDE SEQUENCE [LARGE SCALE GENOMIC DNA]</scope>
    <source>
        <strain evidence="9">CCUG 54800</strain>
    </source>
</reference>
<dbReference type="PROSITE" id="PS51831">
    <property type="entry name" value="HD"/>
    <property type="match status" value="1"/>
</dbReference>
<gene>
    <name evidence="8" type="ORF">B9N49_02165</name>
</gene>
<dbReference type="InterPro" id="IPR005249">
    <property type="entry name" value="YqeK"/>
</dbReference>
<evidence type="ECO:0000256" key="4">
    <source>
        <dbReference type="ARBA" id="ARBA00022801"/>
    </source>
</evidence>
<evidence type="ECO:0000256" key="6">
    <source>
        <dbReference type="ARBA" id="ARBA00049417"/>
    </source>
</evidence>
<dbReference type="EMBL" id="NDYC01000010">
    <property type="protein sequence ID" value="OXZ28480.1"/>
    <property type="molecule type" value="Genomic_DNA"/>
</dbReference>
<dbReference type="GO" id="GO:0008803">
    <property type="term" value="F:bis(5'-nucleosyl)-tetraphosphatase (symmetrical) activity"/>
    <property type="evidence" value="ECO:0007669"/>
    <property type="project" value="UniProtKB-EC"/>
</dbReference>
<proteinExistence type="predicted"/>
<dbReference type="CDD" id="cd00077">
    <property type="entry name" value="HDc"/>
    <property type="match status" value="1"/>
</dbReference>
<dbReference type="Gene3D" id="1.10.3210.10">
    <property type="entry name" value="Hypothetical protein af1432"/>
    <property type="match status" value="1"/>
</dbReference>
<keyword evidence="5" id="KW-0408">Iron</keyword>
<evidence type="ECO:0000256" key="5">
    <source>
        <dbReference type="ARBA" id="ARBA00023004"/>
    </source>
</evidence>
<comment type="caution">
    <text evidence="8">The sequence shown here is derived from an EMBL/GenBank/DDBJ whole genome shotgun (WGS) entry which is preliminary data.</text>
</comment>
<dbReference type="InterPro" id="IPR006674">
    <property type="entry name" value="HD_domain"/>
</dbReference>
<dbReference type="SUPFAM" id="SSF109604">
    <property type="entry name" value="HD-domain/PDEase-like"/>
    <property type="match status" value="1"/>
</dbReference>
<evidence type="ECO:0000313" key="8">
    <source>
        <dbReference type="EMBL" id="OXZ28480.1"/>
    </source>
</evidence>